<protein>
    <submittedName>
        <fullName evidence="1">Uncharacterized protein</fullName>
    </submittedName>
</protein>
<keyword evidence="2" id="KW-1185">Reference proteome</keyword>
<proteinExistence type="predicted"/>
<dbReference type="EMBL" id="JASBWR010000035">
    <property type="protein sequence ID" value="KAJ9105126.1"/>
    <property type="molecule type" value="Genomic_DNA"/>
</dbReference>
<comment type="caution">
    <text evidence="1">The sequence shown here is derived from an EMBL/GenBank/DDBJ whole genome shotgun (WGS) entry which is preliminary data.</text>
</comment>
<evidence type="ECO:0000313" key="1">
    <source>
        <dbReference type="EMBL" id="KAJ9105126.1"/>
    </source>
</evidence>
<evidence type="ECO:0000313" key="2">
    <source>
        <dbReference type="Proteomes" id="UP001241377"/>
    </source>
</evidence>
<name>A0ACC2W165_9TREE</name>
<organism evidence="1 2">
    <name type="scientific">Naganishia cerealis</name>
    <dbReference type="NCBI Taxonomy" id="610337"/>
    <lineage>
        <taxon>Eukaryota</taxon>
        <taxon>Fungi</taxon>
        <taxon>Dikarya</taxon>
        <taxon>Basidiomycota</taxon>
        <taxon>Agaricomycotina</taxon>
        <taxon>Tremellomycetes</taxon>
        <taxon>Filobasidiales</taxon>
        <taxon>Filobasidiaceae</taxon>
        <taxon>Naganishia</taxon>
    </lineage>
</organism>
<accession>A0ACC2W165</accession>
<reference evidence="1" key="1">
    <citation type="submission" date="2023-04" db="EMBL/GenBank/DDBJ databases">
        <title>Draft Genome sequencing of Naganishia species isolated from polar environments using Oxford Nanopore Technology.</title>
        <authorList>
            <person name="Leo P."/>
            <person name="Venkateswaran K."/>
        </authorList>
    </citation>
    <scope>NUCLEOTIDE SEQUENCE</scope>
    <source>
        <strain evidence="1">MNA-CCFEE 5261</strain>
    </source>
</reference>
<gene>
    <name evidence="1" type="ORF">QFC19_003584</name>
</gene>
<dbReference type="Proteomes" id="UP001241377">
    <property type="component" value="Unassembled WGS sequence"/>
</dbReference>
<sequence>MFGHSTPVTPVTPRTTFTRPASSGSSAATPHSKAGSGNQRTRTVSSLTNSWITEPTESGITMSSWHFDSREEVPPVPALTASTKARYGVPASTSQPAITPLAHATAETTFYGEGPSIIRIGDPADMTFASYDSLPIKHGKRSTNFEILSPPAKSRPSKSPSVVSFRRRNRRTPSEDSEESFHSAVNDPTQSIESGGIRLYPNQSFPQSVSVSFEEVFCDAPGASAVDTASIRTDAIETVAKDEDERNSATGKTLEMHNRLGHLPSVPSNGQRQASAYASSSASEILMPISVGISGNPVIQPELPGMPKRSCGTYSTYSSRASPMFGMFIAGGEKNSTDPLLMRGKTSVASGAVGWPAGVLVDRQETTQPGIHNGTAGSPEELGNERQFRQLSWVTLCNLLMLWISFVSRHVKI</sequence>